<evidence type="ECO:0000256" key="9">
    <source>
        <dbReference type="ARBA" id="ARBA00022919"/>
    </source>
</evidence>
<feature type="transmembrane region" description="Helical" evidence="13">
    <location>
        <begin position="395"/>
        <end position="415"/>
    </location>
</feature>
<evidence type="ECO:0000256" key="1">
    <source>
        <dbReference type="ARBA" id="ARBA00004141"/>
    </source>
</evidence>
<dbReference type="InterPro" id="IPR036691">
    <property type="entry name" value="Endo/exonu/phosph_ase_sf"/>
</dbReference>
<evidence type="ECO:0000313" key="16">
    <source>
        <dbReference type="Proteomes" id="UP001498398"/>
    </source>
</evidence>
<sequence>MAETRINIFTMNCWGLKYVSKYRVERIRAIANELAKSTEYDIIALQELWVYSDFERVRAMVSTHLPHAKFFYSGALGAGLAIFTRFPIIATEVHPYSLNGEPIDVGGGDWFVGKAAASVVLSHPVLGQVQVMNTHLYAKGGEDGPEYRRAHRLIGSWEFAKIARQAAELGRYVIAVGDYNSIPTTLPITIIRQHAGLTDSWLVAHPFSNASATTPSSPQEAIDDFGVTGDSPINSYSADKMFDPQTRQNFGKRLDYVFYRQPKPSPHSNGLGIPTLRCTDCRVMFTEQVPGATYSFSDHFGLRATLEIQNPASSPPASASAPDLEAAESQNAWSSAPSGPSEISDETLNIMLEALSQAYQISKQRSRKELSVFTLCLVALLAVIVASSWFPHSWISPIFMIFNVAVAWWGTTMLYEGFLFGNWECNAYMNTIEELEIHQKALEMEGGREAI</sequence>
<evidence type="ECO:0000259" key="14">
    <source>
        <dbReference type="Pfam" id="PF03372"/>
    </source>
</evidence>
<name>A0ABR1JSC5_9AGAR</name>
<dbReference type="GO" id="GO:0004767">
    <property type="term" value="F:sphingomyelin phosphodiesterase activity"/>
    <property type="evidence" value="ECO:0007669"/>
    <property type="project" value="UniProtKB-EC"/>
</dbReference>
<feature type="domain" description="Endonuclease/exonuclease/phosphatase" evidence="14">
    <location>
        <begin position="10"/>
        <end position="299"/>
    </location>
</feature>
<evidence type="ECO:0000256" key="5">
    <source>
        <dbReference type="ARBA" id="ARBA00022692"/>
    </source>
</evidence>
<evidence type="ECO:0000256" key="13">
    <source>
        <dbReference type="SAM" id="Phobius"/>
    </source>
</evidence>
<evidence type="ECO:0000256" key="6">
    <source>
        <dbReference type="ARBA" id="ARBA00022723"/>
    </source>
</evidence>
<evidence type="ECO:0000256" key="10">
    <source>
        <dbReference type="ARBA" id="ARBA00022989"/>
    </source>
</evidence>
<keyword evidence="16" id="KW-1185">Reference proteome</keyword>
<dbReference type="EMBL" id="JBANRG010000006">
    <property type="protein sequence ID" value="KAK7465499.1"/>
    <property type="molecule type" value="Genomic_DNA"/>
</dbReference>
<evidence type="ECO:0000256" key="8">
    <source>
        <dbReference type="ARBA" id="ARBA00022842"/>
    </source>
</evidence>
<keyword evidence="5 13" id="KW-0812">Transmembrane</keyword>
<dbReference type="EC" id="3.1.4.12" evidence="15"/>
<dbReference type="Pfam" id="PF03372">
    <property type="entry name" value="Exo_endo_phos"/>
    <property type="match status" value="1"/>
</dbReference>
<organism evidence="15 16">
    <name type="scientific">Marasmiellus scandens</name>
    <dbReference type="NCBI Taxonomy" id="2682957"/>
    <lineage>
        <taxon>Eukaryota</taxon>
        <taxon>Fungi</taxon>
        <taxon>Dikarya</taxon>
        <taxon>Basidiomycota</taxon>
        <taxon>Agaricomycotina</taxon>
        <taxon>Agaricomycetes</taxon>
        <taxon>Agaricomycetidae</taxon>
        <taxon>Agaricales</taxon>
        <taxon>Marasmiineae</taxon>
        <taxon>Omphalotaceae</taxon>
        <taxon>Marasmiellus</taxon>
    </lineage>
</organism>
<keyword evidence="7 15" id="KW-0378">Hydrolase</keyword>
<dbReference type="InterPro" id="IPR038772">
    <property type="entry name" value="Sph/SMPD2-like"/>
</dbReference>
<evidence type="ECO:0000256" key="7">
    <source>
        <dbReference type="ARBA" id="ARBA00022801"/>
    </source>
</evidence>
<accession>A0ABR1JSC5</accession>
<proteinExistence type="inferred from homology"/>
<comment type="pathway">
    <text evidence="3">Sphingolipid metabolism.</text>
</comment>
<keyword evidence="11" id="KW-0443">Lipid metabolism</keyword>
<evidence type="ECO:0000256" key="2">
    <source>
        <dbReference type="ARBA" id="ARBA00004760"/>
    </source>
</evidence>
<dbReference type="Gene3D" id="3.60.10.10">
    <property type="entry name" value="Endonuclease/exonuclease/phosphatase"/>
    <property type="match status" value="1"/>
</dbReference>
<gene>
    <name evidence="15" type="primary">ISC1</name>
    <name evidence="15" type="ORF">VKT23_005474</name>
</gene>
<comment type="similarity">
    <text evidence="4">Belongs to the neutral sphingomyelinase family.</text>
</comment>
<comment type="pathway">
    <text evidence="2">Lipid metabolism; sphingolipid metabolism.</text>
</comment>
<evidence type="ECO:0000256" key="3">
    <source>
        <dbReference type="ARBA" id="ARBA00004991"/>
    </source>
</evidence>
<dbReference type="Proteomes" id="UP001498398">
    <property type="component" value="Unassembled WGS sequence"/>
</dbReference>
<keyword evidence="9" id="KW-0746">Sphingolipid metabolism</keyword>
<protein>
    <submittedName>
        <fullName evidence="15">Phospholipase C type enzyme</fullName>
        <ecNumber evidence="15">3.1.4.12</ecNumber>
    </submittedName>
</protein>
<feature type="transmembrane region" description="Helical" evidence="13">
    <location>
        <begin position="370"/>
        <end position="389"/>
    </location>
</feature>
<evidence type="ECO:0000256" key="12">
    <source>
        <dbReference type="ARBA" id="ARBA00023136"/>
    </source>
</evidence>
<evidence type="ECO:0000313" key="15">
    <source>
        <dbReference type="EMBL" id="KAK7465499.1"/>
    </source>
</evidence>
<comment type="caution">
    <text evidence="15">The sequence shown here is derived from an EMBL/GenBank/DDBJ whole genome shotgun (WGS) entry which is preliminary data.</text>
</comment>
<keyword evidence="8" id="KW-0460">Magnesium</keyword>
<dbReference type="PANTHER" id="PTHR16320">
    <property type="entry name" value="SPHINGOMYELINASE FAMILY MEMBER"/>
    <property type="match status" value="1"/>
</dbReference>
<comment type="subcellular location">
    <subcellularLocation>
        <location evidence="1">Membrane</location>
        <topology evidence="1">Multi-pass membrane protein</topology>
    </subcellularLocation>
</comment>
<dbReference type="SUPFAM" id="SSF56219">
    <property type="entry name" value="DNase I-like"/>
    <property type="match status" value="1"/>
</dbReference>
<dbReference type="InterPro" id="IPR005135">
    <property type="entry name" value="Endo/exonuclease/phosphatase"/>
</dbReference>
<keyword evidence="6" id="KW-0479">Metal-binding</keyword>
<keyword evidence="12 13" id="KW-0472">Membrane</keyword>
<reference evidence="15 16" key="1">
    <citation type="submission" date="2024-01" db="EMBL/GenBank/DDBJ databases">
        <title>A draft genome for the cacao thread blight pathogen Marasmiellus scandens.</title>
        <authorList>
            <person name="Baruah I.K."/>
            <person name="Leung J."/>
            <person name="Bukari Y."/>
            <person name="Amoako-Attah I."/>
            <person name="Meinhardt L.W."/>
            <person name="Bailey B.A."/>
            <person name="Cohen S.P."/>
        </authorList>
    </citation>
    <scope>NUCLEOTIDE SEQUENCE [LARGE SCALE GENOMIC DNA]</scope>
    <source>
        <strain evidence="15 16">GH-19</strain>
    </source>
</reference>
<evidence type="ECO:0000256" key="4">
    <source>
        <dbReference type="ARBA" id="ARBA00006335"/>
    </source>
</evidence>
<evidence type="ECO:0000256" key="11">
    <source>
        <dbReference type="ARBA" id="ARBA00023098"/>
    </source>
</evidence>
<dbReference type="PANTHER" id="PTHR16320:SF24">
    <property type="entry name" value="PHOSPHODIESTERASE, PUTATIVE-RELATED"/>
    <property type="match status" value="1"/>
</dbReference>
<keyword evidence="10 13" id="KW-1133">Transmembrane helix</keyword>